<evidence type="ECO:0000256" key="2">
    <source>
        <dbReference type="SAM" id="SignalP"/>
    </source>
</evidence>
<keyword evidence="2" id="KW-0732">Signal</keyword>
<protein>
    <recommendedName>
        <fullName evidence="5">Phosphate-selective porin O and P</fullName>
    </recommendedName>
</protein>
<evidence type="ECO:0000313" key="3">
    <source>
        <dbReference type="EMBL" id="EXJ13485.1"/>
    </source>
</evidence>
<dbReference type="eggNOG" id="COG3746">
    <property type="taxonomic scope" value="Bacteria"/>
</dbReference>
<dbReference type="PATRIC" id="fig|1249627.3.peg.3781"/>
<dbReference type="Proteomes" id="UP000019460">
    <property type="component" value="Unassembled WGS sequence"/>
</dbReference>
<keyword evidence="4" id="KW-1185">Reference proteome</keyword>
<evidence type="ECO:0000256" key="1">
    <source>
        <dbReference type="SAM" id="MobiDB-lite"/>
    </source>
</evidence>
<organism evidence="3 4">
    <name type="scientific">Imhoffiella purpurea</name>
    <dbReference type="NCBI Taxonomy" id="1249627"/>
    <lineage>
        <taxon>Bacteria</taxon>
        <taxon>Pseudomonadati</taxon>
        <taxon>Pseudomonadota</taxon>
        <taxon>Gammaproteobacteria</taxon>
        <taxon>Chromatiales</taxon>
        <taxon>Chromatiaceae</taxon>
        <taxon>Imhoffiella</taxon>
    </lineage>
</organism>
<dbReference type="EMBL" id="AONC01000068">
    <property type="protein sequence ID" value="EXJ13485.1"/>
    <property type="molecule type" value="Genomic_DNA"/>
</dbReference>
<name>W9VSY8_9GAMM</name>
<accession>W9VSY8</accession>
<gene>
    <name evidence="3" type="ORF">D779_3703</name>
</gene>
<feature type="signal peptide" evidence="2">
    <location>
        <begin position="1"/>
        <end position="32"/>
    </location>
</feature>
<evidence type="ECO:0008006" key="5">
    <source>
        <dbReference type="Google" id="ProtNLM"/>
    </source>
</evidence>
<feature type="chain" id="PRO_5004933151" description="Phosphate-selective porin O and P" evidence="2">
    <location>
        <begin position="33"/>
        <end position="483"/>
    </location>
</feature>
<comment type="caution">
    <text evidence="3">The sequence shown here is derived from an EMBL/GenBank/DDBJ whole genome shotgun (WGS) entry which is preliminary data.</text>
</comment>
<sequence length="483" mass="53424">MKSMHQANLSRRPAGVATLILAGALCSLPAMAANTSELEQRIADLQRQLAEAERDLAEARGQTQPMQAEPAPAAEETEQVAAAIPPPEDKGFHIGPVKIGGAARVNYVLGSYQGYDGGPNRGGNGGNVELDTFRINLALDYNNIIGALEYRWYPAGTGTNYNFMHSGWLGYRFQDDSEVKVGLNRVPFGPGPYGVSQSWFFDQHYYVGLADDMDLGVKYSTSIDNWTLDFAYYAGSEGGFFGRSLDSARYGYDAVRWTESADADGNVIYGGAHNGYDERNQFNVRAIYSLSDARIPTDIGVSLQYGQLKGQRADDGSHWAASAHMINRYDNWTLATQLTRYEYDIDSDNPWGTDTLIPMGAYDFAWPVAAKAWIPAISISYKYETPQIPWLDYVLPYVEYSSIVKDESDFNNSDMLVVGAAWARGGWYIYSDLAFSNGNYFVGNEAADDGSDDYGSLYGVGDFGANGNDEWNYRFNLNLGYYF</sequence>
<proteinExistence type="predicted"/>
<feature type="region of interest" description="Disordered" evidence="1">
    <location>
        <begin position="54"/>
        <end position="77"/>
    </location>
</feature>
<dbReference type="AlphaFoldDB" id="W9VSY8"/>
<reference evidence="3 4" key="1">
    <citation type="submission" date="2012-11" db="EMBL/GenBank/DDBJ databases">
        <title>Genome assembly of Thiorhodococcus sp. AK35.</title>
        <authorList>
            <person name="Nupur N."/>
            <person name="Khatri I."/>
            <person name="Subramanian S."/>
            <person name="Pinnaka A."/>
        </authorList>
    </citation>
    <scope>NUCLEOTIDE SEQUENCE [LARGE SCALE GENOMIC DNA]</scope>
    <source>
        <strain evidence="3 4">AK35</strain>
    </source>
</reference>
<feature type="compositionally biased region" description="Low complexity" evidence="1">
    <location>
        <begin position="59"/>
        <end position="77"/>
    </location>
</feature>
<evidence type="ECO:0000313" key="4">
    <source>
        <dbReference type="Proteomes" id="UP000019460"/>
    </source>
</evidence>
<dbReference type="SUPFAM" id="SSF56935">
    <property type="entry name" value="Porins"/>
    <property type="match status" value="1"/>
</dbReference>
<dbReference type="STRING" id="1249627.D779_3703"/>